<dbReference type="EMBL" id="CP134880">
    <property type="protein sequence ID" value="WNM28090.1"/>
    <property type="molecule type" value="Genomic_DNA"/>
</dbReference>
<evidence type="ECO:0000313" key="1">
    <source>
        <dbReference type="EMBL" id="WNM28090.1"/>
    </source>
</evidence>
<protein>
    <submittedName>
        <fullName evidence="1">Uncharacterized protein</fullName>
    </submittedName>
</protein>
<dbReference type="AlphaFoldDB" id="A0AA96FEG3"/>
<dbReference type="Proteomes" id="UP001303408">
    <property type="component" value="Chromosome"/>
</dbReference>
<proteinExistence type="predicted"/>
<reference evidence="1" key="1">
    <citation type="submission" date="2023-09" db="EMBL/GenBank/DDBJ databases">
        <title>Demequina sp. a novel bacteria isolated from Capsicum annuum.</title>
        <authorList>
            <person name="Humaira Z."/>
            <person name="Lee J."/>
            <person name="Cho D."/>
        </authorList>
    </citation>
    <scope>NUCLEOTIDE SEQUENCE</scope>
    <source>
        <strain evidence="1">PMTSA13</strain>
    </source>
</reference>
<organism evidence="1">
    <name type="scientific">Demequina capsici</name>
    <dbReference type="NCBI Taxonomy" id="3075620"/>
    <lineage>
        <taxon>Bacteria</taxon>
        <taxon>Bacillati</taxon>
        <taxon>Actinomycetota</taxon>
        <taxon>Actinomycetes</taxon>
        <taxon>Micrococcales</taxon>
        <taxon>Demequinaceae</taxon>
        <taxon>Demequina</taxon>
    </lineage>
</organism>
<sequence>MSSNSDALAAYVASVVAKAPPLTPDQSRRVAALLAAPASAARASRS</sequence>
<dbReference type="RefSeq" id="WP_313544395.1">
    <property type="nucleotide sequence ID" value="NZ_CP134880.1"/>
</dbReference>
<dbReference type="KEGG" id="dcp:RN607_03550"/>
<name>A0AA96FEG3_9MICO</name>
<gene>
    <name evidence="1" type="ORF">RN607_03550</name>
</gene>
<accession>A0AA96FEG3</accession>